<keyword evidence="2" id="KW-1185">Reference proteome</keyword>
<gene>
    <name evidence="1" type="ORF">MEDL_48972</name>
</gene>
<reference evidence="1" key="1">
    <citation type="submission" date="2021-03" db="EMBL/GenBank/DDBJ databases">
        <authorList>
            <person name="Bekaert M."/>
        </authorList>
    </citation>
    <scope>NUCLEOTIDE SEQUENCE</scope>
</reference>
<dbReference type="Gene3D" id="2.130.10.10">
    <property type="entry name" value="YVTN repeat-like/Quinoprotein amine dehydrogenase"/>
    <property type="match status" value="1"/>
</dbReference>
<evidence type="ECO:0000313" key="2">
    <source>
        <dbReference type="Proteomes" id="UP000683360"/>
    </source>
</evidence>
<sequence length="163" mass="18337">MAITDDNKLLLCNRTSHDVLVYNEMNQYITSVKMSPRPWDITVIPNKSTAVVTFGNKNIQFIDVIKLSPGKEITVTTDNTNLTGITSTSDNIMVGGTAHIYILNIEGKKLSVIRCQSQHISYIYYNETRKLFYCANSKIHMVFSKMGQKLLHSVSKTKSSIEA</sequence>
<protein>
    <submittedName>
        <fullName evidence="1">Uncharacterized protein</fullName>
    </submittedName>
</protein>
<comment type="caution">
    <text evidence="1">The sequence shown here is derived from an EMBL/GenBank/DDBJ whole genome shotgun (WGS) entry which is preliminary data.</text>
</comment>
<proteinExistence type="predicted"/>
<organism evidence="1 2">
    <name type="scientific">Mytilus edulis</name>
    <name type="common">Blue mussel</name>
    <dbReference type="NCBI Taxonomy" id="6550"/>
    <lineage>
        <taxon>Eukaryota</taxon>
        <taxon>Metazoa</taxon>
        <taxon>Spiralia</taxon>
        <taxon>Lophotrochozoa</taxon>
        <taxon>Mollusca</taxon>
        <taxon>Bivalvia</taxon>
        <taxon>Autobranchia</taxon>
        <taxon>Pteriomorphia</taxon>
        <taxon>Mytilida</taxon>
        <taxon>Mytiloidea</taxon>
        <taxon>Mytilidae</taxon>
        <taxon>Mytilinae</taxon>
        <taxon>Mytilus</taxon>
    </lineage>
</organism>
<evidence type="ECO:0000313" key="1">
    <source>
        <dbReference type="EMBL" id="CAG2236410.1"/>
    </source>
</evidence>
<dbReference type="SUPFAM" id="SSF50969">
    <property type="entry name" value="YVTN repeat-like/Quinoprotein amine dehydrogenase"/>
    <property type="match status" value="1"/>
</dbReference>
<dbReference type="InterPro" id="IPR015943">
    <property type="entry name" value="WD40/YVTN_repeat-like_dom_sf"/>
</dbReference>
<dbReference type="InterPro" id="IPR011044">
    <property type="entry name" value="Quino_amine_DH_bsu"/>
</dbReference>
<accession>A0A8S3TSA4</accession>
<dbReference type="EMBL" id="CAJPWZ010002355">
    <property type="protein sequence ID" value="CAG2236410.1"/>
    <property type="molecule type" value="Genomic_DNA"/>
</dbReference>
<name>A0A8S3TSA4_MYTED</name>
<dbReference type="AlphaFoldDB" id="A0A8S3TSA4"/>
<dbReference type="Proteomes" id="UP000683360">
    <property type="component" value="Unassembled WGS sequence"/>
</dbReference>